<name>A0A9P4H9G4_9PLEO</name>
<evidence type="ECO:0000256" key="1">
    <source>
        <dbReference type="SAM" id="SignalP"/>
    </source>
</evidence>
<dbReference type="OrthoDB" id="3747277at2759"/>
<evidence type="ECO:0008006" key="4">
    <source>
        <dbReference type="Google" id="ProtNLM"/>
    </source>
</evidence>
<evidence type="ECO:0000313" key="2">
    <source>
        <dbReference type="EMBL" id="KAF2029982.1"/>
    </source>
</evidence>
<protein>
    <recommendedName>
        <fullName evidence="4">Extracellular membrane protein CFEM domain-containing protein</fullName>
    </recommendedName>
</protein>
<feature type="chain" id="PRO_5040359687" description="Extracellular membrane protein CFEM domain-containing protein" evidence="1">
    <location>
        <begin position="21"/>
        <end position="114"/>
    </location>
</feature>
<dbReference type="EMBL" id="ML978195">
    <property type="protein sequence ID" value="KAF2029982.1"/>
    <property type="molecule type" value="Genomic_DNA"/>
</dbReference>
<comment type="caution">
    <text evidence="2">The sequence shown here is derived from an EMBL/GenBank/DDBJ whole genome shotgun (WGS) entry which is preliminary data.</text>
</comment>
<proteinExistence type="predicted"/>
<reference evidence="2" key="1">
    <citation type="journal article" date="2020" name="Stud. Mycol.">
        <title>101 Dothideomycetes genomes: a test case for predicting lifestyles and emergence of pathogens.</title>
        <authorList>
            <person name="Haridas S."/>
            <person name="Albert R."/>
            <person name="Binder M."/>
            <person name="Bloem J."/>
            <person name="Labutti K."/>
            <person name="Salamov A."/>
            <person name="Andreopoulos B."/>
            <person name="Baker S."/>
            <person name="Barry K."/>
            <person name="Bills G."/>
            <person name="Bluhm B."/>
            <person name="Cannon C."/>
            <person name="Castanera R."/>
            <person name="Culley D."/>
            <person name="Daum C."/>
            <person name="Ezra D."/>
            <person name="Gonzalez J."/>
            <person name="Henrissat B."/>
            <person name="Kuo A."/>
            <person name="Liang C."/>
            <person name="Lipzen A."/>
            <person name="Lutzoni F."/>
            <person name="Magnuson J."/>
            <person name="Mondo S."/>
            <person name="Nolan M."/>
            <person name="Ohm R."/>
            <person name="Pangilinan J."/>
            <person name="Park H.-J."/>
            <person name="Ramirez L."/>
            <person name="Alfaro M."/>
            <person name="Sun H."/>
            <person name="Tritt A."/>
            <person name="Yoshinaga Y."/>
            <person name="Zwiers L.-H."/>
            <person name="Turgeon B."/>
            <person name="Goodwin S."/>
            <person name="Spatafora J."/>
            <person name="Crous P."/>
            <person name="Grigoriev I."/>
        </authorList>
    </citation>
    <scope>NUCLEOTIDE SEQUENCE</scope>
    <source>
        <strain evidence="2">CBS 110217</strain>
    </source>
</reference>
<keyword evidence="3" id="KW-1185">Reference proteome</keyword>
<evidence type="ECO:0000313" key="3">
    <source>
        <dbReference type="Proteomes" id="UP000799777"/>
    </source>
</evidence>
<dbReference type="AlphaFoldDB" id="A0A9P4H9G4"/>
<organism evidence="2 3">
    <name type="scientific">Setomelanomma holmii</name>
    <dbReference type="NCBI Taxonomy" id="210430"/>
    <lineage>
        <taxon>Eukaryota</taxon>
        <taxon>Fungi</taxon>
        <taxon>Dikarya</taxon>
        <taxon>Ascomycota</taxon>
        <taxon>Pezizomycotina</taxon>
        <taxon>Dothideomycetes</taxon>
        <taxon>Pleosporomycetidae</taxon>
        <taxon>Pleosporales</taxon>
        <taxon>Pleosporineae</taxon>
        <taxon>Phaeosphaeriaceae</taxon>
        <taxon>Setomelanomma</taxon>
    </lineage>
</organism>
<gene>
    <name evidence="2" type="ORF">EK21DRAFT_112461</name>
</gene>
<dbReference type="Proteomes" id="UP000799777">
    <property type="component" value="Unassembled WGS sequence"/>
</dbReference>
<sequence>MKCIGTSLALMAAAIPTIVAFPMTTFARQYIPPTCGVDQCLAGGLFDGCKPADLGCLCSLEQDEVTRYVSVVQPCIDGAPGKDECTAGAIAQYKQLLRNTCDQQFCKTAIFPET</sequence>
<accession>A0A9P4H9G4</accession>
<feature type="signal peptide" evidence="1">
    <location>
        <begin position="1"/>
        <end position="20"/>
    </location>
</feature>
<keyword evidence="1" id="KW-0732">Signal</keyword>